<feature type="compositionally biased region" description="Low complexity" evidence="1">
    <location>
        <begin position="111"/>
        <end position="143"/>
    </location>
</feature>
<feature type="transmembrane region" description="Helical" evidence="2">
    <location>
        <begin position="54"/>
        <end position="74"/>
    </location>
</feature>
<evidence type="ECO:0000313" key="4">
    <source>
        <dbReference type="Proteomes" id="UP000005951"/>
    </source>
</evidence>
<evidence type="ECO:0008006" key="5">
    <source>
        <dbReference type="Google" id="ProtNLM"/>
    </source>
</evidence>
<evidence type="ECO:0000256" key="1">
    <source>
        <dbReference type="SAM" id="MobiDB-lite"/>
    </source>
</evidence>
<keyword evidence="2" id="KW-0812">Transmembrane</keyword>
<sequence>MTVDLSKAAATPSPNHAPINPYAVIALVAALLGLFPVAIVFGILAFWRPAGRAIAVAALILGILEALAAGTILYSAGTSLSDAVTDSSPATSYSLPSAQAQALTPASAVPPALVPPAAGTTEPEPEATTTTVDEPEPTTSPTVNGDCDTSVDNHATSADGTFLKCTYAGSTRPHWVRSVPIIGQAAEGESCNPAATGIAISPEGQDLFCVSNGRTGTGTGTWAPGP</sequence>
<dbReference type="AlphaFoldDB" id="K8XJM5"/>
<accession>K8XJM5</accession>
<feature type="transmembrane region" description="Helical" evidence="2">
    <location>
        <begin position="22"/>
        <end position="47"/>
    </location>
</feature>
<protein>
    <recommendedName>
        <fullName evidence="5">DUF4190 domain-containing protein</fullName>
    </recommendedName>
</protein>
<feature type="region of interest" description="Disordered" evidence="1">
    <location>
        <begin position="111"/>
        <end position="150"/>
    </location>
</feature>
<keyword evidence="2" id="KW-0472">Membrane</keyword>
<proteinExistence type="predicted"/>
<evidence type="ECO:0000256" key="2">
    <source>
        <dbReference type="SAM" id="Phobius"/>
    </source>
</evidence>
<name>K8XJM5_RHOOP</name>
<dbReference type="Proteomes" id="UP000005951">
    <property type="component" value="Unassembled WGS sequence"/>
</dbReference>
<gene>
    <name evidence="3" type="ORF">WSS_A16371</name>
</gene>
<dbReference type="RefSeq" id="WP_005257565.1">
    <property type="nucleotide sequence ID" value="NZ_AJYC02000053.1"/>
</dbReference>
<comment type="caution">
    <text evidence="3">The sequence shown here is derived from an EMBL/GenBank/DDBJ whole genome shotgun (WGS) entry which is preliminary data.</text>
</comment>
<dbReference type="EMBL" id="AJYC02000053">
    <property type="protein sequence ID" value="EKT81604.1"/>
    <property type="molecule type" value="Genomic_DNA"/>
</dbReference>
<evidence type="ECO:0000313" key="3">
    <source>
        <dbReference type="EMBL" id="EKT81604.1"/>
    </source>
</evidence>
<keyword evidence="2" id="KW-1133">Transmembrane helix</keyword>
<organism evidence="3 4">
    <name type="scientific">Rhodococcus opacus M213</name>
    <dbReference type="NCBI Taxonomy" id="1129896"/>
    <lineage>
        <taxon>Bacteria</taxon>
        <taxon>Bacillati</taxon>
        <taxon>Actinomycetota</taxon>
        <taxon>Actinomycetes</taxon>
        <taxon>Mycobacteriales</taxon>
        <taxon>Nocardiaceae</taxon>
        <taxon>Rhodococcus</taxon>
    </lineage>
</organism>
<reference evidence="3 4" key="1">
    <citation type="journal article" date="2013" name="Genome Announc.">
        <title>Draft Genome Sequence of Rhodococcus opacus Strain M213 Shows a Diverse Catabolic Potential.</title>
        <authorList>
            <person name="Pathak A."/>
            <person name="Green S.J."/>
            <person name="Ogram A."/>
            <person name="Chauhan A."/>
        </authorList>
    </citation>
    <scope>NUCLEOTIDE SEQUENCE [LARGE SCALE GENOMIC DNA]</scope>
    <source>
        <strain evidence="3 4">M213</strain>
    </source>
</reference>